<reference evidence="2 3" key="1">
    <citation type="journal article" date="2015" name="Genome Announc.">
        <title>Expanding the biotechnology potential of lactobacilli through comparative genomics of 213 strains and associated genera.</title>
        <authorList>
            <person name="Sun Z."/>
            <person name="Harris H.M."/>
            <person name="McCann A."/>
            <person name="Guo C."/>
            <person name="Argimon S."/>
            <person name="Zhang W."/>
            <person name="Yang X."/>
            <person name="Jeffery I.B."/>
            <person name="Cooney J.C."/>
            <person name="Kagawa T.F."/>
            <person name="Liu W."/>
            <person name="Song Y."/>
            <person name="Salvetti E."/>
            <person name="Wrobel A."/>
            <person name="Rasinkangas P."/>
            <person name="Parkhill J."/>
            <person name="Rea M.C."/>
            <person name="O'Sullivan O."/>
            <person name="Ritari J."/>
            <person name="Douillard F.P."/>
            <person name="Paul Ross R."/>
            <person name="Yang R."/>
            <person name="Briner A.E."/>
            <person name="Felis G.E."/>
            <person name="de Vos W.M."/>
            <person name="Barrangou R."/>
            <person name="Klaenhammer T.R."/>
            <person name="Caufield P.W."/>
            <person name="Cui Y."/>
            <person name="Zhang H."/>
            <person name="O'Toole P.W."/>
        </authorList>
    </citation>
    <scope>NUCLEOTIDE SEQUENCE [LARGE SCALE GENOMIC DNA]</scope>
    <source>
        <strain evidence="2 3">DSM 15833</strain>
    </source>
</reference>
<name>A0A0R1TW60_9LACO</name>
<dbReference type="OrthoDB" id="2285053at2"/>
<dbReference type="Proteomes" id="UP000051048">
    <property type="component" value="Unassembled WGS sequence"/>
</dbReference>
<keyword evidence="1" id="KW-0472">Membrane</keyword>
<dbReference type="EMBL" id="AZFH01000038">
    <property type="protein sequence ID" value="KRL81307.1"/>
    <property type="molecule type" value="Genomic_DNA"/>
</dbReference>
<dbReference type="GO" id="GO:0005886">
    <property type="term" value="C:plasma membrane"/>
    <property type="evidence" value="ECO:0007669"/>
    <property type="project" value="TreeGrafter"/>
</dbReference>
<dbReference type="Pfam" id="PF05656">
    <property type="entry name" value="DUF805"/>
    <property type="match status" value="1"/>
</dbReference>
<protein>
    <recommendedName>
        <fullName evidence="4">DUF805 domain-containing protein</fullName>
    </recommendedName>
</protein>
<dbReference type="InterPro" id="IPR008523">
    <property type="entry name" value="DUF805"/>
</dbReference>
<dbReference type="PATRIC" id="fig|1423740.3.peg.1935"/>
<keyword evidence="1" id="KW-0812">Transmembrane</keyword>
<comment type="caution">
    <text evidence="2">The sequence shown here is derived from an EMBL/GenBank/DDBJ whole genome shotgun (WGS) entry which is preliminary data.</text>
</comment>
<accession>A0A0R1TW60</accession>
<dbReference type="RefSeq" id="WP_025021177.1">
    <property type="nucleotide sequence ID" value="NZ_AZFH01000038.1"/>
</dbReference>
<feature type="transmembrane region" description="Helical" evidence="1">
    <location>
        <begin position="30"/>
        <end position="58"/>
    </location>
</feature>
<dbReference type="PANTHER" id="PTHR34980">
    <property type="entry name" value="INNER MEMBRANE PROTEIN-RELATED-RELATED"/>
    <property type="match status" value="1"/>
</dbReference>
<sequence length="125" mass="14038">MKNDTALLRVLGTGLKSVLDYKGQTKRADFWWFTLTSSIVTMLATYAGVVCFVLGVIAQQQVYTYIAYTIAFIGAVYAIWALLAWIAAGVRRLRDAGYQPWWMFIILVPVFGHLALILMQAQPSK</sequence>
<feature type="transmembrane region" description="Helical" evidence="1">
    <location>
        <begin position="100"/>
        <end position="119"/>
    </location>
</feature>
<dbReference type="AlphaFoldDB" id="A0A0R1TW60"/>
<organism evidence="2 3">
    <name type="scientific">Ligilactobacillus equi DSM 15833 = JCM 10991</name>
    <dbReference type="NCBI Taxonomy" id="1423740"/>
    <lineage>
        <taxon>Bacteria</taxon>
        <taxon>Bacillati</taxon>
        <taxon>Bacillota</taxon>
        <taxon>Bacilli</taxon>
        <taxon>Lactobacillales</taxon>
        <taxon>Lactobacillaceae</taxon>
        <taxon>Ligilactobacillus</taxon>
    </lineage>
</organism>
<evidence type="ECO:0008006" key="4">
    <source>
        <dbReference type="Google" id="ProtNLM"/>
    </source>
</evidence>
<evidence type="ECO:0000256" key="1">
    <source>
        <dbReference type="SAM" id="Phobius"/>
    </source>
</evidence>
<gene>
    <name evidence="2" type="ORF">FC36_GL001792</name>
</gene>
<evidence type="ECO:0000313" key="3">
    <source>
        <dbReference type="Proteomes" id="UP000051048"/>
    </source>
</evidence>
<proteinExistence type="predicted"/>
<feature type="transmembrane region" description="Helical" evidence="1">
    <location>
        <begin position="65"/>
        <end position="88"/>
    </location>
</feature>
<evidence type="ECO:0000313" key="2">
    <source>
        <dbReference type="EMBL" id="KRL81307.1"/>
    </source>
</evidence>
<dbReference type="PANTHER" id="PTHR34980:SF2">
    <property type="entry name" value="INNER MEMBRANE PROTEIN YHAH-RELATED"/>
    <property type="match status" value="1"/>
</dbReference>
<keyword evidence="1" id="KW-1133">Transmembrane helix</keyword>